<gene>
    <name evidence="1" type="ORF">K441DRAFT_588674</name>
</gene>
<proteinExistence type="predicted"/>
<accession>A0ACC8EQ99</accession>
<feature type="non-terminal residue" evidence="1">
    <location>
        <position position="1"/>
    </location>
</feature>
<protein>
    <submittedName>
        <fullName evidence="1">Uncharacterized protein</fullName>
    </submittedName>
</protein>
<keyword evidence="2" id="KW-1185">Reference proteome</keyword>
<dbReference type="EMBL" id="KV748243">
    <property type="protein sequence ID" value="OCK88449.1"/>
    <property type="molecule type" value="Genomic_DNA"/>
</dbReference>
<reference evidence="1 2" key="1">
    <citation type="journal article" date="2016" name="Nat. Commun.">
        <title>Ectomycorrhizal ecology is imprinted in the genome of the dominant symbiotic fungus Cenococcum geophilum.</title>
        <authorList>
            <consortium name="DOE Joint Genome Institute"/>
            <person name="Peter M."/>
            <person name="Kohler A."/>
            <person name="Ohm R.A."/>
            <person name="Kuo A."/>
            <person name="Krutzmann J."/>
            <person name="Morin E."/>
            <person name="Arend M."/>
            <person name="Barry K.W."/>
            <person name="Binder M."/>
            <person name="Choi C."/>
            <person name="Clum A."/>
            <person name="Copeland A."/>
            <person name="Grisel N."/>
            <person name="Haridas S."/>
            <person name="Kipfer T."/>
            <person name="LaButti K."/>
            <person name="Lindquist E."/>
            <person name="Lipzen A."/>
            <person name="Maire R."/>
            <person name="Meier B."/>
            <person name="Mihaltcheva S."/>
            <person name="Molinier V."/>
            <person name="Murat C."/>
            <person name="Poggeler S."/>
            <person name="Quandt C.A."/>
            <person name="Sperisen C."/>
            <person name="Tritt A."/>
            <person name="Tisserant E."/>
            <person name="Crous P.W."/>
            <person name="Henrissat B."/>
            <person name="Nehls U."/>
            <person name="Egli S."/>
            <person name="Spatafora J.W."/>
            <person name="Grigoriev I.V."/>
            <person name="Martin F.M."/>
        </authorList>
    </citation>
    <scope>NUCLEOTIDE SEQUENCE [LARGE SCALE GENOMIC DNA]</scope>
    <source>
        <strain evidence="1 2">1.58</strain>
    </source>
</reference>
<dbReference type="Proteomes" id="UP000250078">
    <property type="component" value="Unassembled WGS sequence"/>
</dbReference>
<organism evidence="1 2">
    <name type="scientific">Cenococcum geophilum 1.58</name>
    <dbReference type="NCBI Taxonomy" id="794803"/>
    <lineage>
        <taxon>Eukaryota</taxon>
        <taxon>Fungi</taxon>
        <taxon>Dikarya</taxon>
        <taxon>Ascomycota</taxon>
        <taxon>Pezizomycotina</taxon>
        <taxon>Dothideomycetes</taxon>
        <taxon>Pleosporomycetidae</taxon>
        <taxon>Gloniales</taxon>
        <taxon>Gloniaceae</taxon>
        <taxon>Cenococcum</taxon>
    </lineage>
</organism>
<sequence length="70" mass="8301">KPRNKQVRTLRQLIFRKGNTLFITYTGFSKSLIFFTHVLFLFFIILYLLYYTIYNTAYAALGYGAIVLYT</sequence>
<name>A0ACC8EQ99_9PEZI</name>
<evidence type="ECO:0000313" key="1">
    <source>
        <dbReference type="EMBL" id="OCK88449.1"/>
    </source>
</evidence>
<evidence type="ECO:0000313" key="2">
    <source>
        <dbReference type="Proteomes" id="UP000250078"/>
    </source>
</evidence>